<evidence type="ECO:0000256" key="3">
    <source>
        <dbReference type="ARBA" id="ARBA00022692"/>
    </source>
</evidence>
<evidence type="ECO:0000256" key="4">
    <source>
        <dbReference type="ARBA" id="ARBA00022989"/>
    </source>
</evidence>
<protein>
    <submittedName>
        <fullName evidence="10">ABC transporter permease</fullName>
    </submittedName>
</protein>
<dbReference type="AlphaFoldDB" id="A0A1S1QKU4"/>
<organism evidence="10 11">
    <name type="scientific">Parafrankia colletiae</name>
    <dbReference type="NCBI Taxonomy" id="573497"/>
    <lineage>
        <taxon>Bacteria</taxon>
        <taxon>Bacillati</taxon>
        <taxon>Actinomycetota</taxon>
        <taxon>Actinomycetes</taxon>
        <taxon>Frankiales</taxon>
        <taxon>Frankiaceae</taxon>
        <taxon>Parafrankia</taxon>
    </lineage>
</organism>
<evidence type="ECO:0000259" key="8">
    <source>
        <dbReference type="Pfam" id="PF02687"/>
    </source>
</evidence>
<keyword evidence="5 7" id="KW-0472">Membrane</keyword>
<evidence type="ECO:0000256" key="1">
    <source>
        <dbReference type="ARBA" id="ARBA00004651"/>
    </source>
</evidence>
<sequence length="408" mass="41395">MTATPAPAPAPVPRPARLAARDLARVATAGLRTRPTRVALSALGIAIGIAAMIAIVGISSSSREDFHRQIASLGTNLLTVSPGQNLFGDQAHLPTEAVAMIGAVGGVESVSATGLVPDARAYRNDHIPAAESGSIAVLATRLDLPDAVGADVVAGAYLNEATQHYPAVVLGSTAAAHLGIDATGLEQQIHLGGGWFTVVGLLAPVGLAPELDRAALVGWPAAVDLLGFDTYPTTLYTRADPDQVEAVQTLLARTANPAAPNEVDVSRPSDALAARHAADSTLGALLLGLGSVALLVGGIGVANTMVISVLERRGEVGLRRALGATRGDIRNQFLAEALLLSTLGGITGLLLGIGITTGYATTQSWPTVVPPWAMLLALGATLVIGAAAGLHPATRASRLEPTEALVAP</sequence>
<feature type="domain" description="ABC3 transporter permease C-terminal" evidence="8">
    <location>
        <begin position="290"/>
        <end position="401"/>
    </location>
</feature>
<keyword evidence="4 7" id="KW-1133">Transmembrane helix</keyword>
<feature type="transmembrane region" description="Helical" evidence="7">
    <location>
        <begin position="372"/>
        <end position="390"/>
    </location>
</feature>
<evidence type="ECO:0000259" key="9">
    <source>
        <dbReference type="Pfam" id="PF12704"/>
    </source>
</evidence>
<gene>
    <name evidence="10" type="ORF">CC117_22055</name>
</gene>
<comment type="caution">
    <text evidence="10">The sequence shown here is derived from an EMBL/GenBank/DDBJ whole genome shotgun (WGS) entry which is preliminary data.</text>
</comment>
<evidence type="ECO:0000256" key="5">
    <source>
        <dbReference type="ARBA" id="ARBA00023136"/>
    </source>
</evidence>
<dbReference type="InterPro" id="IPR050250">
    <property type="entry name" value="Macrolide_Exporter_MacB"/>
</dbReference>
<feature type="transmembrane region" description="Helical" evidence="7">
    <location>
        <begin position="337"/>
        <end position="360"/>
    </location>
</feature>
<comment type="similarity">
    <text evidence="6">Belongs to the ABC-4 integral membrane protein family.</text>
</comment>
<keyword evidence="11" id="KW-1185">Reference proteome</keyword>
<dbReference type="GO" id="GO:0005886">
    <property type="term" value="C:plasma membrane"/>
    <property type="evidence" value="ECO:0007669"/>
    <property type="project" value="UniProtKB-SubCell"/>
</dbReference>
<dbReference type="InterPro" id="IPR003838">
    <property type="entry name" value="ABC3_permease_C"/>
</dbReference>
<evidence type="ECO:0000313" key="10">
    <source>
        <dbReference type="EMBL" id="OHV34307.1"/>
    </source>
</evidence>
<keyword evidence="3 7" id="KW-0812">Transmembrane</keyword>
<dbReference type="Pfam" id="PF12704">
    <property type="entry name" value="MacB_PCD"/>
    <property type="match status" value="1"/>
</dbReference>
<dbReference type="PANTHER" id="PTHR30572:SF4">
    <property type="entry name" value="ABC TRANSPORTER PERMEASE YTRF"/>
    <property type="match status" value="1"/>
</dbReference>
<keyword evidence="2" id="KW-1003">Cell membrane</keyword>
<comment type="subcellular location">
    <subcellularLocation>
        <location evidence="1">Cell membrane</location>
        <topology evidence="1">Multi-pass membrane protein</topology>
    </subcellularLocation>
</comment>
<dbReference type="InterPro" id="IPR025857">
    <property type="entry name" value="MacB_PCD"/>
</dbReference>
<dbReference type="GO" id="GO:0022857">
    <property type="term" value="F:transmembrane transporter activity"/>
    <property type="evidence" value="ECO:0007669"/>
    <property type="project" value="TreeGrafter"/>
</dbReference>
<dbReference type="RefSeq" id="WP_071086498.1">
    <property type="nucleotide sequence ID" value="NZ_MBLM01000128.1"/>
</dbReference>
<evidence type="ECO:0000256" key="2">
    <source>
        <dbReference type="ARBA" id="ARBA00022475"/>
    </source>
</evidence>
<dbReference type="Pfam" id="PF02687">
    <property type="entry name" value="FtsX"/>
    <property type="match status" value="1"/>
</dbReference>
<evidence type="ECO:0000256" key="7">
    <source>
        <dbReference type="SAM" id="Phobius"/>
    </source>
</evidence>
<accession>A0A1S1QKU4</accession>
<evidence type="ECO:0000313" key="11">
    <source>
        <dbReference type="Proteomes" id="UP000179627"/>
    </source>
</evidence>
<name>A0A1S1QKU4_9ACTN</name>
<dbReference type="EMBL" id="MBLM01000128">
    <property type="protein sequence ID" value="OHV34307.1"/>
    <property type="molecule type" value="Genomic_DNA"/>
</dbReference>
<dbReference type="OrthoDB" id="9780560at2"/>
<proteinExistence type="inferred from homology"/>
<reference evidence="11" key="1">
    <citation type="submission" date="2016-07" db="EMBL/GenBank/DDBJ databases">
        <title>Sequence Frankia sp. strain CcI1.17.</title>
        <authorList>
            <person name="Ghodhbane-Gtari F."/>
            <person name="Swanson E."/>
            <person name="Gueddou A."/>
            <person name="Morris K."/>
            <person name="Hezbri K."/>
            <person name="Ktari A."/>
            <person name="Nouioui I."/>
            <person name="Abebe-Akele F."/>
            <person name="Simpson S."/>
            <person name="Thomas K."/>
            <person name="Gtari M."/>
            <person name="Tisa L.S."/>
            <person name="Hurst S."/>
        </authorList>
    </citation>
    <scope>NUCLEOTIDE SEQUENCE [LARGE SCALE GENOMIC DNA]</scope>
    <source>
        <strain evidence="11">Cc1.17</strain>
    </source>
</reference>
<feature type="domain" description="MacB-like periplasmic core" evidence="9">
    <location>
        <begin position="39"/>
        <end position="251"/>
    </location>
</feature>
<dbReference type="Proteomes" id="UP000179627">
    <property type="component" value="Unassembled WGS sequence"/>
</dbReference>
<dbReference type="PANTHER" id="PTHR30572">
    <property type="entry name" value="MEMBRANE COMPONENT OF TRANSPORTER-RELATED"/>
    <property type="match status" value="1"/>
</dbReference>
<feature type="transmembrane region" description="Helical" evidence="7">
    <location>
        <begin position="38"/>
        <end position="58"/>
    </location>
</feature>
<evidence type="ECO:0000256" key="6">
    <source>
        <dbReference type="ARBA" id="ARBA00038076"/>
    </source>
</evidence>
<feature type="transmembrane region" description="Helical" evidence="7">
    <location>
        <begin position="285"/>
        <end position="310"/>
    </location>
</feature>